<evidence type="ECO:0000259" key="3">
    <source>
        <dbReference type="Pfam" id="PF19919"/>
    </source>
</evidence>
<dbReference type="Gene3D" id="1.25.40.10">
    <property type="entry name" value="Tetratricopeptide repeat domain"/>
    <property type="match status" value="1"/>
</dbReference>
<keyword evidence="2" id="KW-0812">Transmembrane</keyword>
<dbReference type="InterPro" id="IPR011990">
    <property type="entry name" value="TPR-like_helical_dom_sf"/>
</dbReference>
<reference evidence="4 5" key="1">
    <citation type="submission" date="2022-04" db="EMBL/GenBank/DDBJ databases">
        <title>The arsenic-methylating capacity of Chitinophaga filiformis YT5 during chitin decomposition.</title>
        <authorList>
            <person name="Chen G."/>
            <person name="Liang Y."/>
        </authorList>
    </citation>
    <scope>NUCLEOTIDE SEQUENCE [LARGE SCALE GENOMIC DNA]</scope>
    <source>
        <strain evidence="4 5">YT5</strain>
    </source>
</reference>
<keyword evidence="2" id="KW-0472">Membrane</keyword>
<accession>A0ABY4HXI7</accession>
<keyword evidence="5" id="KW-1185">Reference proteome</keyword>
<evidence type="ECO:0000313" key="4">
    <source>
        <dbReference type="EMBL" id="UPK68262.1"/>
    </source>
</evidence>
<feature type="transmembrane region" description="Helical" evidence="2">
    <location>
        <begin position="201"/>
        <end position="222"/>
    </location>
</feature>
<feature type="domain" description="MoxR-vWA-beta-propeller ternary system" evidence="3">
    <location>
        <begin position="2"/>
        <end position="168"/>
    </location>
</feature>
<proteinExistence type="predicted"/>
<dbReference type="InterPro" id="IPR011047">
    <property type="entry name" value="Quinoprotein_ADH-like_sf"/>
</dbReference>
<gene>
    <name evidence="4" type="ORF">MYF79_25220</name>
</gene>
<evidence type="ECO:0000256" key="1">
    <source>
        <dbReference type="SAM" id="MobiDB-lite"/>
    </source>
</evidence>
<sequence>MELQLSYNPQTRHQTSAAFLRGNSPEQWFHEMNDWEIPLKGLSCFLLPEHKNTMTPGGLLVIFKDQVPAPGKISHPYGTINGNLFIPVDATLTPALSPEEMRTLLIWHVQVYHPAIGFVGFDNEDQRSISSFLSPAQARERSWDHAHPGMPPPAYLHTISVAIPERIELTDLLNHGQSPLPLSELPGKRARRSMFMRLMDWMLRCFLRFLLAIFNTISIFLARIPGWPVKTANTGSGGTGRTVTGAASRKPGSERTAGLREKLRQWIEKTLGDIEERRDSELDRLLKMFDKNGNEALKYAIPLADASNPGRGTAPQSASLSRRETNFNLGTLFGHQPVDTWTSAESYTELLSRKYEQQAAKALQEGDHRKAAYIYAHLLRNLHRAAIVLEEGQFYHEAAALYIDRLGQPLKAAECFEKGGLLLDAINIYKKLEKYEKTGDLYRQLSKEAPAQQYFQLAVDAATQQKNHMEAARILQHKSGKPEAACEVLLDGWQHGNQYKGCLLQYLQLTDAIDADSLPGKMRMIYEQKTPEHKKDDLVDTFLSFRKNMNEAAKNTVLEIAYEVVAPQIAAGREEKLNMLKKMLPNDQELSADIYRYTTQRRQIKPTVRKDHSFQLEQHIKWLGATVIKKQLIFLGTAGSTLYLLRMLPDGNQKYYSWQYQPIADNNGGEEQIYACFSENDTKKYSGKLMYLPTSHNRRISLGKLILPSEKPFGDKVILDTTDYPANHIGGAIGMTVSAGEPVTIFTDAQHGHNSVFIKKGTWASYYCAYPDSTRLNMPAPDHPRALWGEGPFYFGHGNRIYRVDEKGQTQHLDLPDEIRHVTATEITDGMLLMACTTKGCIYVVDRKSGLYLYSDYFADDVVVRASHFVSKTYLVLATNKGTIVYNITTGIPTIKTRIDTAAPVQFILPTEQQNEVVLADEKGRITVHKIDDKIAVKTASFKR</sequence>
<feature type="region of interest" description="Disordered" evidence="1">
    <location>
        <begin position="234"/>
        <end position="255"/>
    </location>
</feature>
<dbReference type="EMBL" id="CP095855">
    <property type="protein sequence ID" value="UPK68262.1"/>
    <property type="molecule type" value="Genomic_DNA"/>
</dbReference>
<keyword evidence="2" id="KW-1133">Transmembrane helix</keyword>
<dbReference type="SUPFAM" id="SSF48452">
    <property type="entry name" value="TPR-like"/>
    <property type="match status" value="1"/>
</dbReference>
<dbReference type="RefSeq" id="WP_247810641.1">
    <property type="nucleotide sequence ID" value="NZ_CP095855.1"/>
</dbReference>
<evidence type="ECO:0000256" key="2">
    <source>
        <dbReference type="SAM" id="Phobius"/>
    </source>
</evidence>
<dbReference type="Proteomes" id="UP000830198">
    <property type="component" value="Chromosome"/>
</dbReference>
<protein>
    <recommendedName>
        <fullName evidence="3">MoxR-vWA-beta-propeller ternary system domain-containing protein</fullName>
    </recommendedName>
</protein>
<evidence type="ECO:0000313" key="5">
    <source>
        <dbReference type="Proteomes" id="UP000830198"/>
    </source>
</evidence>
<organism evidence="4 5">
    <name type="scientific">Chitinophaga filiformis</name>
    <name type="common">Myxococcus filiformis</name>
    <name type="synonym">Flexibacter filiformis</name>
    <dbReference type="NCBI Taxonomy" id="104663"/>
    <lineage>
        <taxon>Bacteria</taxon>
        <taxon>Pseudomonadati</taxon>
        <taxon>Bacteroidota</taxon>
        <taxon>Chitinophagia</taxon>
        <taxon>Chitinophagales</taxon>
        <taxon>Chitinophagaceae</taxon>
        <taxon>Chitinophaga</taxon>
    </lineage>
</organism>
<dbReference type="InterPro" id="IPR045551">
    <property type="entry name" value="bpX3"/>
</dbReference>
<name>A0ABY4HXI7_CHIFI</name>
<dbReference type="SUPFAM" id="SSF50998">
    <property type="entry name" value="Quinoprotein alcohol dehydrogenase-like"/>
    <property type="match status" value="1"/>
</dbReference>
<dbReference type="Pfam" id="PF19919">
    <property type="entry name" value="bpX3"/>
    <property type="match status" value="1"/>
</dbReference>